<name>A0A2P5EXW2_TREOI</name>
<sequence>TANYILLGSKFFDYGRMPVERWSKISTGDFDPGRKCSTGVEIFRPPVEKRSEQLGEVAELVQPRSKFFDPSRAEASPSGSDRDWWWWLK</sequence>
<accession>A0A2P5EXW2</accession>
<gene>
    <name evidence="1" type="ORF">TorRG33x02_138460</name>
</gene>
<evidence type="ECO:0000313" key="2">
    <source>
        <dbReference type="Proteomes" id="UP000237000"/>
    </source>
</evidence>
<feature type="non-terminal residue" evidence="1">
    <location>
        <position position="1"/>
    </location>
</feature>
<dbReference type="InParanoid" id="A0A2P5EXW2"/>
<dbReference type="Proteomes" id="UP000237000">
    <property type="component" value="Unassembled WGS sequence"/>
</dbReference>
<dbReference type="EMBL" id="JXTC01000084">
    <property type="protein sequence ID" value="PON90377.1"/>
    <property type="molecule type" value="Genomic_DNA"/>
</dbReference>
<proteinExistence type="predicted"/>
<keyword evidence="2" id="KW-1185">Reference proteome</keyword>
<dbReference type="AlphaFoldDB" id="A0A2P5EXW2"/>
<reference evidence="2" key="1">
    <citation type="submission" date="2016-06" db="EMBL/GenBank/DDBJ databases">
        <title>Parallel loss of symbiosis genes in relatives of nitrogen-fixing non-legume Parasponia.</title>
        <authorList>
            <person name="Van Velzen R."/>
            <person name="Holmer R."/>
            <person name="Bu F."/>
            <person name="Rutten L."/>
            <person name="Van Zeijl A."/>
            <person name="Liu W."/>
            <person name="Santuari L."/>
            <person name="Cao Q."/>
            <person name="Sharma T."/>
            <person name="Shen D."/>
            <person name="Roswanjaya Y."/>
            <person name="Wardhani T."/>
            <person name="Kalhor M.S."/>
            <person name="Jansen J."/>
            <person name="Van den Hoogen J."/>
            <person name="Gungor B."/>
            <person name="Hartog M."/>
            <person name="Hontelez J."/>
            <person name="Verver J."/>
            <person name="Yang W.-C."/>
            <person name="Schijlen E."/>
            <person name="Repin R."/>
            <person name="Schilthuizen M."/>
            <person name="Schranz E."/>
            <person name="Heidstra R."/>
            <person name="Miyata K."/>
            <person name="Fedorova E."/>
            <person name="Kohlen W."/>
            <person name="Bisseling T."/>
            <person name="Smit S."/>
            <person name="Geurts R."/>
        </authorList>
    </citation>
    <scope>NUCLEOTIDE SEQUENCE [LARGE SCALE GENOMIC DNA]</scope>
    <source>
        <strain evidence="2">cv. RG33-2</strain>
    </source>
</reference>
<comment type="caution">
    <text evidence="1">The sequence shown here is derived from an EMBL/GenBank/DDBJ whole genome shotgun (WGS) entry which is preliminary data.</text>
</comment>
<protein>
    <submittedName>
        <fullName evidence="1">Uncharacterized protein</fullName>
    </submittedName>
</protein>
<organism evidence="1 2">
    <name type="scientific">Trema orientale</name>
    <name type="common">Charcoal tree</name>
    <name type="synonym">Celtis orientalis</name>
    <dbReference type="NCBI Taxonomy" id="63057"/>
    <lineage>
        <taxon>Eukaryota</taxon>
        <taxon>Viridiplantae</taxon>
        <taxon>Streptophyta</taxon>
        <taxon>Embryophyta</taxon>
        <taxon>Tracheophyta</taxon>
        <taxon>Spermatophyta</taxon>
        <taxon>Magnoliopsida</taxon>
        <taxon>eudicotyledons</taxon>
        <taxon>Gunneridae</taxon>
        <taxon>Pentapetalae</taxon>
        <taxon>rosids</taxon>
        <taxon>fabids</taxon>
        <taxon>Rosales</taxon>
        <taxon>Cannabaceae</taxon>
        <taxon>Trema</taxon>
    </lineage>
</organism>
<evidence type="ECO:0000313" key="1">
    <source>
        <dbReference type="EMBL" id="PON90377.1"/>
    </source>
</evidence>